<evidence type="ECO:0000313" key="2">
    <source>
        <dbReference type="EMBL" id="MBX39334.1"/>
    </source>
</evidence>
<feature type="chain" id="PRO_5015188615" evidence="1">
    <location>
        <begin position="21"/>
        <end position="50"/>
    </location>
</feature>
<sequence>MNPLWKALKLICLLVIFTFPKDMFLPRAKTSYMRPVNALVVRNLPVPLLF</sequence>
<accession>A0A2P2NA36</accession>
<evidence type="ECO:0000256" key="1">
    <source>
        <dbReference type="SAM" id="SignalP"/>
    </source>
</evidence>
<feature type="signal peptide" evidence="1">
    <location>
        <begin position="1"/>
        <end position="20"/>
    </location>
</feature>
<name>A0A2P2NA36_RHIMU</name>
<keyword evidence="1" id="KW-0732">Signal</keyword>
<organism evidence="2">
    <name type="scientific">Rhizophora mucronata</name>
    <name type="common">Asiatic mangrove</name>
    <dbReference type="NCBI Taxonomy" id="61149"/>
    <lineage>
        <taxon>Eukaryota</taxon>
        <taxon>Viridiplantae</taxon>
        <taxon>Streptophyta</taxon>
        <taxon>Embryophyta</taxon>
        <taxon>Tracheophyta</taxon>
        <taxon>Spermatophyta</taxon>
        <taxon>Magnoliopsida</taxon>
        <taxon>eudicotyledons</taxon>
        <taxon>Gunneridae</taxon>
        <taxon>Pentapetalae</taxon>
        <taxon>rosids</taxon>
        <taxon>fabids</taxon>
        <taxon>Malpighiales</taxon>
        <taxon>Rhizophoraceae</taxon>
        <taxon>Rhizophora</taxon>
    </lineage>
</organism>
<reference evidence="2" key="1">
    <citation type="submission" date="2018-02" db="EMBL/GenBank/DDBJ databases">
        <title>Rhizophora mucronata_Transcriptome.</title>
        <authorList>
            <person name="Meera S.P."/>
            <person name="Sreeshan A."/>
            <person name="Augustine A."/>
        </authorList>
    </citation>
    <scope>NUCLEOTIDE SEQUENCE</scope>
    <source>
        <tissue evidence="2">Leaf</tissue>
    </source>
</reference>
<protein>
    <submittedName>
        <fullName evidence="2">Uncharacterized protein</fullName>
    </submittedName>
</protein>
<proteinExistence type="predicted"/>
<dbReference type="AlphaFoldDB" id="A0A2P2NA36"/>
<dbReference type="EMBL" id="GGEC01058850">
    <property type="protein sequence ID" value="MBX39334.1"/>
    <property type="molecule type" value="Transcribed_RNA"/>
</dbReference>